<dbReference type="InterPro" id="IPR011989">
    <property type="entry name" value="ARM-like"/>
</dbReference>
<keyword evidence="2" id="KW-1185">Reference proteome</keyword>
<dbReference type="AlphaFoldDB" id="A0A024FUB2"/>
<protein>
    <submittedName>
        <fullName evidence="1">Uncharacterized protein</fullName>
    </submittedName>
</protein>
<comment type="caution">
    <text evidence="1">The sequence shown here is derived from an EMBL/GenBank/DDBJ whole genome shotgun (WGS) entry which is preliminary data.</text>
</comment>
<organism evidence="1 2">
    <name type="scientific">Albugo candida</name>
    <dbReference type="NCBI Taxonomy" id="65357"/>
    <lineage>
        <taxon>Eukaryota</taxon>
        <taxon>Sar</taxon>
        <taxon>Stramenopiles</taxon>
        <taxon>Oomycota</taxon>
        <taxon>Peronosporomycetes</taxon>
        <taxon>Albuginales</taxon>
        <taxon>Albuginaceae</taxon>
        <taxon>Albugo</taxon>
    </lineage>
</organism>
<dbReference type="EMBL" id="CAIX01000332">
    <property type="protein sequence ID" value="CCI10621.1"/>
    <property type="molecule type" value="Genomic_DNA"/>
</dbReference>
<reference evidence="1 2" key="1">
    <citation type="submission" date="2012-05" db="EMBL/GenBank/DDBJ databases">
        <title>Recombination and specialization in a pathogen metapopulation.</title>
        <authorList>
            <person name="Gardiner A."/>
            <person name="Kemen E."/>
            <person name="Schultz-Larsen T."/>
            <person name="MacLean D."/>
            <person name="Van Oosterhout C."/>
            <person name="Jones J.D.G."/>
        </authorList>
    </citation>
    <scope>NUCLEOTIDE SEQUENCE [LARGE SCALE GENOMIC DNA]</scope>
    <source>
        <strain evidence="1 2">Ac Nc2</strain>
    </source>
</reference>
<dbReference type="STRING" id="65357.A0A024FUB2"/>
<dbReference type="InParanoid" id="A0A024FUB2"/>
<name>A0A024FUB2_9STRA</name>
<evidence type="ECO:0000313" key="2">
    <source>
        <dbReference type="Proteomes" id="UP000053237"/>
    </source>
</evidence>
<evidence type="ECO:0000313" key="1">
    <source>
        <dbReference type="EMBL" id="CCI10621.1"/>
    </source>
</evidence>
<dbReference type="Proteomes" id="UP000053237">
    <property type="component" value="Unassembled WGS sequence"/>
</dbReference>
<dbReference type="OrthoDB" id="6260732at2759"/>
<accession>A0A024FUB2</accession>
<gene>
    <name evidence="1" type="ORF">BN9_111050</name>
</gene>
<proteinExistence type="predicted"/>
<sequence length="220" mass="24628">MEAVVPHLKTEDTDQEVKEAAIDAAGGREREILLVLSDVLTDENTRVHAMKAITSISQRIDISAIRNDVQIVLQRLPLVICSKGAELDQGLVDLTLAEACVLLNGSGFQLCRLAIELALVILKTTIINLEDTMFQNISENCIQLARNKIMQGECFNALERYFAQLTNYQYPFRTCYKQSLCADFSVTDRSYVIQSCLQKLDAAHDPSKEKHTVLALYYIG</sequence>
<dbReference type="Gene3D" id="1.25.10.10">
    <property type="entry name" value="Leucine-rich Repeat Variant"/>
    <property type="match status" value="1"/>
</dbReference>